<dbReference type="Gene3D" id="3.30.2410.10">
    <property type="entry name" value="Hect, E3 ligase catalytic domain"/>
    <property type="match status" value="1"/>
</dbReference>
<proteinExistence type="predicted"/>
<accession>A0ABR2HJB9</accession>
<dbReference type="InterPro" id="IPR000626">
    <property type="entry name" value="Ubiquitin-like_dom"/>
</dbReference>
<dbReference type="InterPro" id="IPR019956">
    <property type="entry name" value="Ubiquitin_dom"/>
</dbReference>
<sequence length="2049" mass="238735">MNVQIKTREGEKISLLANPTDLIGELKKKIQEKEGLEINQQKIIFNGENCLDERSLKDYNIQDGVNLLLINKEKSLLFKNSIIFDGSNLIDRIRQSIIDINDNSQEEDVLNLVNEAISYLDDILDIDTTKELINLLLCCFSFFPEQSLKLLDKCLQKDRITVYHIIVSASIFFNLAIFFPEIPLKNYDDFVSNSFQQISQQIEKSPDDNLKVFGVEIPREFKNSFIMSIVLLSKPTEELVSKFHKYIICKGIGNSQINYFVKKVSDAGLLNLILESLLSQDCLILNLSFENITNLISLLTEQTFRKILPRIEDIITTSKKIDPSFCNVLINKLIQFDVKINSIQILFNQIETIEINSKVYDYLIKYQIQLPEKIASQIKDISKYPCILTLFEHPEKLPDDFLSFALKEAKDFKIYEKVLSSSEINSSVFSTLEFWKHILSLVSSSEKECSKELISKFASYFQKNIKIEDIENIYDSLIFDDSLPDDKQSEFLFKLIKSMNYKYYDELTKWESCTNRNSKVIKQKTIPCPSLCKLFYLNTSLIGKSPTPKNLYIFEFSKYREYDEIHCDLEILPGSDEMSDVLIQFINQNNNFAIIRNINEKTLSLIACSLIYTSEKKHKNISGLTKENVLPFYAICLNYLTQKKKGDLIKSSTEMLDLLFEACKSLNSCQIPLMNESINSILSNNKLLFGSSIFPSKTAFQIFELLCSFLINEKYQADKLLIILTLFQLSIREKTPVIYDNILLIAKKYGIQLFESILKCKNMIIKDERFNDYSISLKLFDGIELKNTILNELEKAKSDEEIIQLICFITKCCQNIPQFNILETTVNLLNQICRKIIDGEKWDEYILFVQFMKNMKIPVDFEILKEKSIPFNISEKLMKYPDFKNIKNLIMHIINDPKIELHNNLFEKIFDLLMKELSIAYRYVLSSIEKISSEMEVKPGFILEHKTDVFNQYNDILILVLKQAYAYCPRNASFIRKIDAEPINLPDIDFSFLGILINDQSYQSFMCLHYIASYFPFLFLPDASIENKSHYLLVVELVLPTFNCLSTIYDDQELSEEKVDNYKKAISALSFLFSCLNSTQFTSEFVQWIFANIEHLSDSQIICMSPIICSLLSMKDVNIIVLGYAAKYNLLEKMIYLLSRDISDKKFEQLYKRSLYEILTNHIKSIIEISHYEDALLIDQIKNGTITNPFEVMFNNFSIISSNCSLKLQIMFPIENESTKMIVEFMNKINTKQPFWISNISHNYILDKKSIVSKFVTLFKNEKYVYIDEVLPYPPYPNTIKMQRYYNAQPKWIFNFIKKYMPFPKLPEHHLSLYQTISKLKEIEQNSKTNPSEEDVKAPNKIGPFNYTSDLFYNEQLFRKIIDELMNTLQNTQCLYSLIIEYTQNTKSMKTFLNIIGEFISKLKSDYPYGQSIFLSRLAQVIFNCWRSNYDFDENFFKICGNQFIDISFGFRMTNTLNLSNAAYILICLNCEIPIRATQIIGFICKYYPECIPNALGLYSKLGEKKSSNVFPIIKKSYENEIKKEIPSYINLKHYLEVIPSLAKNDISYLYNLINKSIAKYKQDECKDDNLRDLICELFNFLSPERDQYQLIYSPKSTEIDFTQTLSNKKCKLKLENEPIQSTLLEPAPQSLLQSSSSKFWVKLYEKYRHFLSELIEKDELNFEKLTFLHVYHELVPFRIRSSYFRKYLKTLENHRNIISINVSRSNILNDTFNSLVNKKPKELLGDFHVHFADEIGADAGGLTREWFTYIVKEIFNPDFGLFLKNESNEYHPNPLSYINQNHIQYFKLAGEIIALALVKGQCVNAHLSMAFYRQILHQKIKLKDLEDFDNSLFNSLQMVLDADDVKDLDLVFSIDDDQFGKMTTIELIENGEQIEVTNENRMKYVNLYANYKLRKSVIKQISAFCDAFDEIIPSKFIRIFSPSELDLMICGIPKVDVKDMQRYTHYEPPYHKEHPTIVMFFNMISKWDQENLAKFLLFLTGSSQVSVNGFKDFEDGGKPILIAPGGEKNRLPVAHTCFKRLDLPQYDSEDDMKEKLLIAIQDCEFGLV</sequence>
<feature type="transmembrane region" description="Helical" evidence="7">
    <location>
        <begin position="160"/>
        <end position="179"/>
    </location>
</feature>
<dbReference type="Pfam" id="PF00240">
    <property type="entry name" value="ubiquitin"/>
    <property type="match status" value="1"/>
</dbReference>
<evidence type="ECO:0000256" key="1">
    <source>
        <dbReference type="ARBA" id="ARBA00000885"/>
    </source>
</evidence>
<dbReference type="EMBL" id="JAPFFF010000027">
    <property type="protein sequence ID" value="KAK8848332.1"/>
    <property type="molecule type" value="Genomic_DNA"/>
</dbReference>
<dbReference type="PANTHER" id="PTHR11254:SF440">
    <property type="entry name" value="E3 UBIQUITIN-PROTEIN LIGASE NEDD-4"/>
    <property type="match status" value="1"/>
</dbReference>
<dbReference type="PROSITE" id="PS50237">
    <property type="entry name" value="HECT"/>
    <property type="match status" value="1"/>
</dbReference>
<organism evidence="10 11">
    <name type="scientific">Tritrichomonas musculus</name>
    <dbReference type="NCBI Taxonomy" id="1915356"/>
    <lineage>
        <taxon>Eukaryota</taxon>
        <taxon>Metamonada</taxon>
        <taxon>Parabasalia</taxon>
        <taxon>Tritrichomonadida</taxon>
        <taxon>Tritrichomonadidae</taxon>
        <taxon>Tritrichomonas</taxon>
    </lineage>
</organism>
<dbReference type="SMART" id="SM00119">
    <property type="entry name" value="HECTc"/>
    <property type="match status" value="1"/>
</dbReference>
<dbReference type="Gene3D" id="3.90.1750.10">
    <property type="entry name" value="Hect, E3 ligase catalytic domains"/>
    <property type="match status" value="1"/>
</dbReference>
<dbReference type="Gene3D" id="3.30.2160.10">
    <property type="entry name" value="Hect, E3 ligase catalytic domain"/>
    <property type="match status" value="1"/>
</dbReference>
<dbReference type="Gene3D" id="3.10.20.90">
    <property type="entry name" value="Phosphatidylinositol 3-kinase Catalytic Subunit, Chain A, domain 1"/>
    <property type="match status" value="1"/>
</dbReference>
<dbReference type="EC" id="2.3.2.26" evidence="3"/>
<dbReference type="PRINTS" id="PR00348">
    <property type="entry name" value="UBIQUITIN"/>
</dbReference>
<dbReference type="PANTHER" id="PTHR11254">
    <property type="entry name" value="HECT DOMAIN UBIQUITIN-PROTEIN LIGASE"/>
    <property type="match status" value="1"/>
</dbReference>
<keyword evidence="4" id="KW-0808">Transferase</keyword>
<name>A0ABR2HJB9_9EUKA</name>
<dbReference type="PROSITE" id="PS50053">
    <property type="entry name" value="UBIQUITIN_2"/>
    <property type="match status" value="1"/>
</dbReference>
<protein>
    <recommendedName>
        <fullName evidence="3">HECT-type E3 ubiquitin transferase</fullName>
        <ecNumber evidence="3">2.3.2.26</ecNumber>
    </recommendedName>
</protein>
<keyword evidence="7" id="KW-0472">Membrane</keyword>
<dbReference type="SUPFAM" id="SSF54236">
    <property type="entry name" value="Ubiquitin-like"/>
    <property type="match status" value="1"/>
</dbReference>
<keyword evidence="7" id="KW-1133">Transmembrane helix</keyword>
<evidence type="ECO:0000313" key="10">
    <source>
        <dbReference type="EMBL" id="KAK8848332.1"/>
    </source>
</evidence>
<evidence type="ECO:0000256" key="3">
    <source>
        <dbReference type="ARBA" id="ARBA00012485"/>
    </source>
</evidence>
<dbReference type="InterPro" id="IPR050409">
    <property type="entry name" value="E3_ubiq-protein_ligase"/>
</dbReference>
<reference evidence="10 11" key="1">
    <citation type="submission" date="2024-04" db="EMBL/GenBank/DDBJ databases">
        <title>Tritrichomonas musculus Genome.</title>
        <authorList>
            <person name="Alves-Ferreira E."/>
            <person name="Grigg M."/>
            <person name="Lorenzi H."/>
            <person name="Galac M."/>
        </authorList>
    </citation>
    <scope>NUCLEOTIDE SEQUENCE [LARGE SCALE GENOMIC DNA]</scope>
    <source>
        <strain evidence="10 11">EAF2021</strain>
    </source>
</reference>
<dbReference type="CDD" id="cd17039">
    <property type="entry name" value="Ubl_ubiquitin_like"/>
    <property type="match status" value="1"/>
</dbReference>
<keyword evidence="5 6" id="KW-0833">Ubl conjugation pathway</keyword>
<dbReference type="InterPro" id="IPR029071">
    <property type="entry name" value="Ubiquitin-like_domsf"/>
</dbReference>
<comment type="caution">
    <text evidence="10">The sequence shown here is derived from an EMBL/GenBank/DDBJ whole genome shotgun (WGS) entry which is preliminary data.</text>
</comment>
<dbReference type="SUPFAM" id="SSF56204">
    <property type="entry name" value="Hect, E3 ligase catalytic domain"/>
    <property type="match status" value="1"/>
</dbReference>
<evidence type="ECO:0000256" key="6">
    <source>
        <dbReference type="PROSITE-ProRule" id="PRU00104"/>
    </source>
</evidence>
<dbReference type="InterPro" id="IPR000569">
    <property type="entry name" value="HECT_dom"/>
</dbReference>
<evidence type="ECO:0000256" key="7">
    <source>
        <dbReference type="SAM" id="Phobius"/>
    </source>
</evidence>
<dbReference type="CDD" id="cd00078">
    <property type="entry name" value="HECTc"/>
    <property type="match status" value="1"/>
</dbReference>
<evidence type="ECO:0000256" key="2">
    <source>
        <dbReference type="ARBA" id="ARBA00004906"/>
    </source>
</evidence>
<feature type="domain" description="HECT" evidence="9">
    <location>
        <begin position="1720"/>
        <end position="2049"/>
    </location>
</feature>
<evidence type="ECO:0000259" key="8">
    <source>
        <dbReference type="PROSITE" id="PS50053"/>
    </source>
</evidence>
<evidence type="ECO:0000259" key="9">
    <source>
        <dbReference type="PROSITE" id="PS50237"/>
    </source>
</evidence>
<dbReference type="SMART" id="SM00213">
    <property type="entry name" value="UBQ"/>
    <property type="match status" value="1"/>
</dbReference>
<evidence type="ECO:0000313" key="11">
    <source>
        <dbReference type="Proteomes" id="UP001470230"/>
    </source>
</evidence>
<gene>
    <name evidence="10" type="ORF">M9Y10_019395</name>
</gene>
<feature type="active site" description="Glycyl thioester intermediate" evidence="6">
    <location>
        <position position="2018"/>
    </location>
</feature>
<evidence type="ECO:0000256" key="4">
    <source>
        <dbReference type="ARBA" id="ARBA00022679"/>
    </source>
</evidence>
<comment type="catalytic activity">
    <reaction evidence="1">
        <text>S-ubiquitinyl-[E2 ubiquitin-conjugating enzyme]-L-cysteine + [acceptor protein]-L-lysine = [E2 ubiquitin-conjugating enzyme]-L-cysteine + N(6)-ubiquitinyl-[acceptor protein]-L-lysine.</text>
        <dbReference type="EC" id="2.3.2.26"/>
    </reaction>
</comment>
<comment type="pathway">
    <text evidence="2">Protein modification; protein ubiquitination.</text>
</comment>
<dbReference type="Pfam" id="PF00632">
    <property type="entry name" value="HECT"/>
    <property type="match status" value="1"/>
</dbReference>
<dbReference type="InterPro" id="IPR035983">
    <property type="entry name" value="Hect_E3_ubiquitin_ligase"/>
</dbReference>
<keyword evidence="11" id="KW-1185">Reference proteome</keyword>
<evidence type="ECO:0000256" key="5">
    <source>
        <dbReference type="ARBA" id="ARBA00022786"/>
    </source>
</evidence>
<keyword evidence="7" id="KW-0812">Transmembrane</keyword>
<feature type="domain" description="Ubiquitin-like" evidence="8">
    <location>
        <begin position="1"/>
        <end position="76"/>
    </location>
</feature>
<dbReference type="Proteomes" id="UP001470230">
    <property type="component" value="Unassembled WGS sequence"/>
</dbReference>